<reference evidence="1" key="2">
    <citation type="journal article" date="2015" name="Fish Shellfish Immunol.">
        <title>Early steps in the European eel (Anguilla anguilla)-Vibrio vulnificus interaction in the gills: Role of the RtxA13 toxin.</title>
        <authorList>
            <person name="Callol A."/>
            <person name="Pajuelo D."/>
            <person name="Ebbesson L."/>
            <person name="Teles M."/>
            <person name="MacKenzie S."/>
            <person name="Amaro C."/>
        </authorList>
    </citation>
    <scope>NUCLEOTIDE SEQUENCE</scope>
</reference>
<name>A0A0E9TP75_ANGAN</name>
<dbReference type="AlphaFoldDB" id="A0A0E9TP75"/>
<evidence type="ECO:0000313" key="1">
    <source>
        <dbReference type="EMBL" id="JAH55371.1"/>
    </source>
</evidence>
<protein>
    <submittedName>
        <fullName evidence="1">Uncharacterized protein</fullName>
    </submittedName>
</protein>
<sequence>MTQMTSHSKVHACLLLPCQQRRIWKWLPLTTNSTLHKILNLLRRGIRTCFHQQVWQLAEGGKLAVEF</sequence>
<reference evidence="1" key="1">
    <citation type="submission" date="2014-11" db="EMBL/GenBank/DDBJ databases">
        <authorList>
            <person name="Amaro Gonzalez C."/>
        </authorList>
    </citation>
    <scope>NUCLEOTIDE SEQUENCE</scope>
</reference>
<organism evidence="1">
    <name type="scientific">Anguilla anguilla</name>
    <name type="common">European freshwater eel</name>
    <name type="synonym">Muraena anguilla</name>
    <dbReference type="NCBI Taxonomy" id="7936"/>
    <lineage>
        <taxon>Eukaryota</taxon>
        <taxon>Metazoa</taxon>
        <taxon>Chordata</taxon>
        <taxon>Craniata</taxon>
        <taxon>Vertebrata</taxon>
        <taxon>Euteleostomi</taxon>
        <taxon>Actinopterygii</taxon>
        <taxon>Neopterygii</taxon>
        <taxon>Teleostei</taxon>
        <taxon>Anguilliformes</taxon>
        <taxon>Anguillidae</taxon>
        <taxon>Anguilla</taxon>
    </lineage>
</organism>
<accession>A0A0E9TP75</accession>
<dbReference type="EMBL" id="GBXM01053206">
    <property type="protein sequence ID" value="JAH55371.1"/>
    <property type="molecule type" value="Transcribed_RNA"/>
</dbReference>
<proteinExistence type="predicted"/>